<gene>
    <name evidence="2" type="ORF">GUJ93_ZPchr0004g38473</name>
</gene>
<feature type="region of interest" description="Disordered" evidence="1">
    <location>
        <begin position="62"/>
        <end position="87"/>
    </location>
</feature>
<proteinExistence type="predicted"/>
<dbReference type="AlphaFoldDB" id="A0A8J5VZE4"/>
<name>A0A8J5VZE4_ZIZPA</name>
<reference evidence="2" key="2">
    <citation type="submission" date="2021-02" db="EMBL/GenBank/DDBJ databases">
        <authorList>
            <person name="Kimball J.A."/>
            <person name="Haas M.W."/>
            <person name="Macchietto M."/>
            <person name="Kono T."/>
            <person name="Duquette J."/>
            <person name="Shao M."/>
        </authorList>
    </citation>
    <scope>NUCLEOTIDE SEQUENCE</scope>
    <source>
        <tissue evidence="2">Fresh leaf tissue</tissue>
    </source>
</reference>
<reference evidence="2" key="1">
    <citation type="journal article" date="2021" name="bioRxiv">
        <title>Whole Genome Assembly and Annotation of Northern Wild Rice, Zizania palustris L., Supports a Whole Genome Duplication in the Zizania Genus.</title>
        <authorList>
            <person name="Haas M."/>
            <person name="Kono T."/>
            <person name="Macchietto M."/>
            <person name="Millas R."/>
            <person name="McGilp L."/>
            <person name="Shao M."/>
            <person name="Duquette J."/>
            <person name="Hirsch C.N."/>
            <person name="Kimball J."/>
        </authorList>
    </citation>
    <scope>NUCLEOTIDE SEQUENCE</scope>
    <source>
        <tissue evidence="2">Fresh leaf tissue</tissue>
    </source>
</reference>
<dbReference type="Proteomes" id="UP000729402">
    <property type="component" value="Unassembled WGS sequence"/>
</dbReference>
<evidence type="ECO:0000256" key="1">
    <source>
        <dbReference type="SAM" id="MobiDB-lite"/>
    </source>
</evidence>
<organism evidence="2 3">
    <name type="scientific">Zizania palustris</name>
    <name type="common">Northern wild rice</name>
    <dbReference type="NCBI Taxonomy" id="103762"/>
    <lineage>
        <taxon>Eukaryota</taxon>
        <taxon>Viridiplantae</taxon>
        <taxon>Streptophyta</taxon>
        <taxon>Embryophyta</taxon>
        <taxon>Tracheophyta</taxon>
        <taxon>Spermatophyta</taxon>
        <taxon>Magnoliopsida</taxon>
        <taxon>Liliopsida</taxon>
        <taxon>Poales</taxon>
        <taxon>Poaceae</taxon>
        <taxon>BOP clade</taxon>
        <taxon>Oryzoideae</taxon>
        <taxon>Oryzeae</taxon>
        <taxon>Zizaniinae</taxon>
        <taxon>Zizania</taxon>
    </lineage>
</organism>
<sequence>MLLLKETACADAVKKCCQQKAKRKNRRAVAGLVLRAKELSKTVCVLQSAVLVKHRQMPLLRKNTGGKNLAPAESPGRRASYRGGRKTELLPGHRERRFAAGANAFICLL</sequence>
<accession>A0A8J5VZE4</accession>
<protein>
    <submittedName>
        <fullName evidence="2">Uncharacterized protein</fullName>
    </submittedName>
</protein>
<evidence type="ECO:0000313" key="3">
    <source>
        <dbReference type="Proteomes" id="UP000729402"/>
    </source>
</evidence>
<keyword evidence="3" id="KW-1185">Reference proteome</keyword>
<comment type="caution">
    <text evidence="2">The sequence shown here is derived from an EMBL/GenBank/DDBJ whole genome shotgun (WGS) entry which is preliminary data.</text>
</comment>
<dbReference type="EMBL" id="JAAALK010000285">
    <property type="protein sequence ID" value="KAG8065163.1"/>
    <property type="molecule type" value="Genomic_DNA"/>
</dbReference>
<evidence type="ECO:0000313" key="2">
    <source>
        <dbReference type="EMBL" id="KAG8065163.1"/>
    </source>
</evidence>